<organism evidence="2">
    <name type="scientific">uncultured bacterium AST3</name>
    <dbReference type="NCBI Taxonomy" id="1328262"/>
    <lineage>
        <taxon>Bacteria</taxon>
        <taxon>environmental samples</taxon>
    </lineage>
</organism>
<dbReference type="Gene3D" id="1.10.287.950">
    <property type="entry name" value="Methyl-accepting chemotaxis protein"/>
    <property type="match status" value="1"/>
</dbReference>
<proteinExistence type="predicted"/>
<feature type="region of interest" description="Disordered" evidence="1">
    <location>
        <begin position="392"/>
        <end position="414"/>
    </location>
</feature>
<evidence type="ECO:0000313" key="2">
    <source>
        <dbReference type="EMBL" id="AGN70917.1"/>
    </source>
</evidence>
<feature type="region of interest" description="Disordered" evidence="1">
    <location>
        <begin position="272"/>
        <end position="361"/>
    </location>
</feature>
<dbReference type="EMBL" id="KC734562">
    <property type="protein sequence ID" value="AGN70917.1"/>
    <property type="molecule type" value="Genomic_DNA"/>
</dbReference>
<reference evidence="2" key="1">
    <citation type="submission" date="2013-03" db="EMBL/GenBank/DDBJ databases">
        <title>Novel Plasmids Recovered from Activated Sludge Confer Tetracycline Resistance and Phenotypic changes to Acinetobacter oleivorance DR1.</title>
        <authorList>
            <person name="Hong H."/>
            <person name="Ko H.-J."/>
            <person name="Choi I.-G."/>
            <person name="Park W."/>
        </authorList>
    </citation>
    <scope>NUCLEOTIDE SEQUENCE</scope>
    <source>
        <plasmid evidence="2">pAST3</plasmid>
    </source>
</reference>
<feature type="compositionally biased region" description="Basic and acidic residues" evidence="1">
    <location>
        <begin position="320"/>
        <end position="348"/>
    </location>
</feature>
<gene>
    <name evidence="2" type="primary">mobA</name>
</gene>
<geneLocation type="plasmid" evidence="2">
    <name>pAST3</name>
</geneLocation>
<dbReference type="AlphaFoldDB" id="R9UQ23"/>
<accession>R9UQ23</accession>
<protein>
    <submittedName>
        <fullName evidence="2">Mobilization protein A</fullName>
    </submittedName>
</protein>
<evidence type="ECO:0000256" key="1">
    <source>
        <dbReference type="SAM" id="MobiDB-lite"/>
    </source>
</evidence>
<sequence length="578" mass="66920">MIVKFFRHGTGAGGGSAVFDYLLGKDGDRPDAEILRGDVAQQKLLIDSLEFKRQYTSGCLSFEEAPDHLTIKQKNEIMDGFEQTITAGLTADRVSFAWVEHRDKGRLELNFVIANVDLEHGRLFQPYIHSQDKTRVNAWKDLQNIKYDLSDPNDPARKRLMAQRDNLPRATKEAREAITEGLKNLVAEGLITNRNDVIETLQDAGFEIARQTDKAISIKNPSGGRNIRLTGGLYERDFRFSQEVQAEVERDSESYRNHVRRRFNEATHVLHKELERKREYHQARHGEPRREANQIAGNVRAAQRRHQHLTSQSHLQRPSPYDREPRTTKSRDSGNDERVFTRVERDNARSSSRGLQIPRTPSLGSADLWLSVRFVDIDIRRRHRNEIRIKDHAKTIDTASQPSDASERRHDRAAERDYRLPRAEHREIEDLINGIGRNARQGTQSVTEHVRGIRDFTEQAHERAASLVESSQAIYRRANDNRRTTEQTRNHTDTAHNSLERVSEYISTSRRVNERYERIRDDARRLDGAVKEFTERNKAGTERIDQRTETVREVNKQMTQELEKQRPKRSYSGPSMGM</sequence>
<feature type="compositionally biased region" description="Basic and acidic residues" evidence="1">
    <location>
        <begin position="272"/>
        <end position="292"/>
    </location>
</feature>
<name>R9UQ23_9BACT</name>
<feature type="region of interest" description="Disordered" evidence="1">
    <location>
        <begin position="554"/>
        <end position="578"/>
    </location>
</feature>
<keyword evidence="2" id="KW-0614">Plasmid</keyword>
<feature type="compositionally biased region" description="Basic and acidic residues" evidence="1">
    <location>
        <begin position="405"/>
        <end position="414"/>
    </location>
</feature>
<feature type="compositionally biased region" description="Basic and acidic residues" evidence="1">
    <location>
        <begin position="554"/>
        <end position="565"/>
    </location>
</feature>